<dbReference type="AlphaFoldDB" id="A0A838WQH1"/>
<evidence type="ECO:0000256" key="2">
    <source>
        <dbReference type="ARBA" id="ARBA00022679"/>
    </source>
</evidence>
<dbReference type="PANTHER" id="PTHR11548">
    <property type="entry name" value="THYMIDYLATE SYNTHASE 1"/>
    <property type="match status" value="1"/>
</dbReference>
<dbReference type="Gene3D" id="3.30.572.10">
    <property type="entry name" value="Thymidylate synthase/dCMP hydroxymethylase domain"/>
    <property type="match status" value="1"/>
</dbReference>
<evidence type="ECO:0000313" key="5">
    <source>
        <dbReference type="Proteomes" id="UP000580709"/>
    </source>
</evidence>
<dbReference type="RefSeq" id="WP_220184575.1">
    <property type="nucleotide sequence ID" value="NZ_JACEOR010000068.1"/>
</dbReference>
<reference evidence="4 5" key="1">
    <citation type="submission" date="2020-07" db="EMBL/GenBank/DDBJ databases">
        <authorList>
            <person name="Khare M."/>
        </authorList>
    </citation>
    <scope>NUCLEOTIDE SEQUENCE [LARGE SCALE GENOMIC DNA]</scope>
    <source>
        <strain evidence="4 5">P8776</strain>
    </source>
</reference>
<dbReference type="GO" id="GO:0004799">
    <property type="term" value="F:thymidylate synthase activity"/>
    <property type="evidence" value="ECO:0007669"/>
    <property type="project" value="TreeGrafter"/>
</dbReference>
<organism evidence="4 5">
    <name type="scientific">Corynebacterium sanguinis</name>
    <dbReference type="NCBI Taxonomy" id="2594913"/>
    <lineage>
        <taxon>Bacteria</taxon>
        <taxon>Bacillati</taxon>
        <taxon>Actinomycetota</taxon>
        <taxon>Actinomycetes</taxon>
        <taxon>Mycobacteriales</taxon>
        <taxon>Corynebacteriaceae</taxon>
        <taxon>Corynebacterium</taxon>
    </lineage>
</organism>
<dbReference type="GO" id="GO:0006231">
    <property type="term" value="P:dTMP biosynthetic process"/>
    <property type="evidence" value="ECO:0007669"/>
    <property type="project" value="TreeGrafter"/>
</dbReference>
<keyword evidence="2" id="KW-0808">Transferase</keyword>
<dbReference type="SUPFAM" id="SSF55831">
    <property type="entry name" value="Thymidylate synthase/dCMP hydroxymethylase"/>
    <property type="match status" value="1"/>
</dbReference>
<proteinExistence type="predicted"/>
<gene>
    <name evidence="4" type="ORF">H0H28_01465</name>
</gene>
<evidence type="ECO:0000313" key="4">
    <source>
        <dbReference type="EMBL" id="MBA4504024.1"/>
    </source>
</evidence>
<dbReference type="PANTHER" id="PTHR11548:SF9">
    <property type="entry name" value="THYMIDYLATE SYNTHASE"/>
    <property type="match status" value="1"/>
</dbReference>
<dbReference type="InterPro" id="IPR036926">
    <property type="entry name" value="Thymidate_synth/dCMP_Mease_sf"/>
</dbReference>
<dbReference type="GO" id="GO:0032259">
    <property type="term" value="P:methylation"/>
    <property type="evidence" value="ECO:0007669"/>
    <property type="project" value="UniProtKB-KW"/>
</dbReference>
<feature type="non-terminal residue" evidence="4">
    <location>
        <position position="62"/>
    </location>
</feature>
<dbReference type="InterPro" id="IPR045097">
    <property type="entry name" value="Thymidate_synth/dCMP_Mease"/>
</dbReference>
<dbReference type="Proteomes" id="UP000580709">
    <property type="component" value="Unassembled WGS sequence"/>
</dbReference>
<protein>
    <submittedName>
        <fullName evidence="4">Thymidylate synthase</fullName>
    </submittedName>
</protein>
<sequence length="62" mass="6877">MTVPAPYEDLLRDILENGSPKGDRTGTGTLSVFGRQLRYDLSQSFPLLTTKKVYFKGVVGEL</sequence>
<accession>A0A838WQH1</accession>
<keyword evidence="5" id="KW-1185">Reference proteome</keyword>
<evidence type="ECO:0000259" key="3">
    <source>
        <dbReference type="Pfam" id="PF00303"/>
    </source>
</evidence>
<dbReference type="InterPro" id="IPR023451">
    <property type="entry name" value="Thymidate_synth/dCMP_Mease_dom"/>
</dbReference>
<comment type="caution">
    <text evidence="4">The sequence shown here is derived from an EMBL/GenBank/DDBJ whole genome shotgun (WGS) entry which is preliminary data.</text>
</comment>
<feature type="domain" description="Thymidylate synthase/dCMP hydroxymethylase" evidence="3">
    <location>
        <begin position="6"/>
        <end position="62"/>
    </location>
</feature>
<dbReference type="EMBL" id="JACEOR010000068">
    <property type="protein sequence ID" value="MBA4504024.1"/>
    <property type="molecule type" value="Genomic_DNA"/>
</dbReference>
<name>A0A838WQH1_9CORY</name>
<dbReference type="Pfam" id="PF00303">
    <property type="entry name" value="Thymidylat_synt"/>
    <property type="match status" value="1"/>
</dbReference>
<evidence type="ECO:0000256" key="1">
    <source>
        <dbReference type="ARBA" id="ARBA00022603"/>
    </source>
</evidence>
<keyword evidence="1" id="KW-0489">Methyltransferase</keyword>
<dbReference type="GO" id="GO:0005829">
    <property type="term" value="C:cytosol"/>
    <property type="evidence" value="ECO:0007669"/>
    <property type="project" value="TreeGrafter"/>
</dbReference>